<reference evidence="2" key="2">
    <citation type="submission" date="2016-04" db="EMBL/GenBank/DDBJ databases">
        <title>First Complete Genome Sequence of a Subdivision 6 Acidobacterium.</title>
        <authorList>
            <person name="Huang S."/>
            <person name="Vieira S."/>
            <person name="Bunk B."/>
            <person name="Riedel T."/>
            <person name="Sproeer C."/>
            <person name="Overmann J."/>
        </authorList>
    </citation>
    <scope>NUCLEOTIDE SEQUENCE [LARGE SCALE GENOMIC DNA]</scope>
    <source>
        <strain evidence="2">DSM 100886 HEG_-6_39</strain>
    </source>
</reference>
<dbReference type="Gene3D" id="1.50.10.10">
    <property type="match status" value="1"/>
</dbReference>
<dbReference type="STRING" id="1855912.LuPra_06267"/>
<dbReference type="RefSeq" id="WP_110174389.1">
    <property type="nucleotide sequence ID" value="NZ_CP015136.1"/>
</dbReference>
<gene>
    <name evidence="1" type="ORF">LuPra_06267</name>
</gene>
<dbReference type="OrthoDB" id="9788790at2"/>
<dbReference type="GO" id="GO:0005975">
    <property type="term" value="P:carbohydrate metabolic process"/>
    <property type="evidence" value="ECO:0007669"/>
    <property type="project" value="InterPro"/>
</dbReference>
<accession>A0A143PX88</accession>
<proteinExistence type="predicted"/>
<protein>
    <submittedName>
        <fullName evidence="1">Uncharacterized protein</fullName>
    </submittedName>
</protein>
<dbReference type="EMBL" id="CP015136">
    <property type="protein sequence ID" value="AMY12981.1"/>
    <property type="molecule type" value="Genomic_DNA"/>
</dbReference>
<evidence type="ECO:0000313" key="2">
    <source>
        <dbReference type="Proteomes" id="UP000076079"/>
    </source>
</evidence>
<dbReference type="InterPro" id="IPR012341">
    <property type="entry name" value="6hp_glycosidase-like_sf"/>
</dbReference>
<sequence>MSASLDTISVPTGLKSRLETSFDRVVAWVQAHEYRAYEPADGNSSLFYPLTMGKVPPMRVLQQVVLRAPFNIRPLLGVRPHESAIGLGYMAWAYLVRYRTTRDARFAKEARRCLDWLMANRAPGYSDYCWGDPYEYATRSGRRPKGEPTLIWSSLLGLVFVQAYEALDDARYLQVAESVGRWILALPAEKTATGTCLSYVTYRQNSIHNASVMGAAFLARLSSITGSDHQRSMAREAALYTCARLRDDGSWYYAEEPKYHWVDNFHTGYNLVAVDTYRKASGDASFDDVLARGMRYFTRTFFEADGRPKYFHDRTAPVDIQCAAQAIETLILLSDLDPQAFPTAMKVASWTIGNLQAADGHFFYRDLGWRKVRTPMLHWGQGTMAKALAVALEAVDARA</sequence>
<dbReference type="InterPro" id="IPR008928">
    <property type="entry name" value="6-hairpin_glycosidase_sf"/>
</dbReference>
<name>A0A143PX88_LUTPR</name>
<dbReference type="AlphaFoldDB" id="A0A143PX88"/>
<reference evidence="1 2" key="1">
    <citation type="journal article" date="2016" name="Genome Announc.">
        <title>First Complete Genome Sequence of a Subdivision 6 Acidobacterium Strain.</title>
        <authorList>
            <person name="Huang S."/>
            <person name="Vieira S."/>
            <person name="Bunk B."/>
            <person name="Riedel T."/>
            <person name="Sproer C."/>
            <person name="Overmann J."/>
        </authorList>
    </citation>
    <scope>NUCLEOTIDE SEQUENCE [LARGE SCALE GENOMIC DNA]</scope>
    <source>
        <strain evidence="2">DSM 100886 HEG_-6_39</strain>
    </source>
</reference>
<dbReference type="PATRIC" id="fig|1813736.3.peg.6584"/>
<dbReference type="KEGG" id="abac:LuPra_06267"/>
<organism evidence="1 2">
    <name type="scientific">Luteitalea pratensis</name>
    <dbReference type="NCBI Taxonomy" id="1855912"/>
    <lineage>
        <taxon>Bacteria</taxon>
        <taxon>Pseudomonadati</taxon>
        <taxon>Acidobacteriota</taxon>
        <taxon>Vicinamibacteria</taxon>
        <taxon>Vicinamibacterales</taxon>
        <taxon>Vicinamibacteraceae</taxon>
        <taxon>Luteitalea</taxon>
    </lineage>
</organism>
<keyword evidence="2" id="KW-1185">Reference proteome</keyword>
<dbReference type="Proteomes" id="UP000076079">
    <property type="component" value="Chromosome"/>
</dbReference>
<dbReference type="SUPFAM" id="SSF48208">
    <property type="entry name" value="Six-hairpin glycosidases"/>
    <property type="match status" value="2"/>
</dbReference>
<evidence type="ECO:0000313" key="1">
    <source>
        <dbReference type="EMBL" id="AMY12981.1"/>
    </source>
</evidence>